<accession>A0AA41R522</accession>
<evidence type="ECO:0000313" key="3">
    <source>
        <dbReference type="Proteomes" id="UP001165427"/>
    </source>
</evidence>
<dbReference type="InterPro" id="IPR036866">
    <property type="entry name" value="RibonucZ/Hydroxyglut_hydro"/>
</dbReference>
<gene>
    <name evidence="2" type="ORF">MRX98_11305</name>
</gene>
<dbReference type="Proteomes" id="UP001165427">
    <property type="component" value="Unassembled WGS sequence"/>
</dbReference>
<dbReference type="RefSeq" id="WP_246907637.1">
    <property type="nucleotide sequence ID" value="NZ_JALJRB010000011.1"/>
</dbReference>
<dbReference type="EMBL" id="JALJRB010000011">
    <property type="protein sequence ID" value="MCJ8501160.1"/>
    <property type="molecule type" value="Genomic_DNA"/>
</dbReference>
<reference evidence="2" key="1">
    <citation type="submission" date="2022-04" db="EMBL/GenBank/DDBJ databases">
        <title>Desulfatitalea alkaliphila sp. nov., a novel anaerobic sulfate-reducing bacterium isolated from terrestrial mud volcano, Taman Peninsula, Russia.</title>
        <authorList>
            <person name="Khomyakova M.A."/>
            <person name="Merkel A.Y."/>
            <person name="Slobodkin A.I."/>
        </authorList>
    </citation>
    <scope>NUCLEOTIDE SEQUENCE</scope>
    <source>
        <strain evidence="2">M08but</strain>
    </source>
</reference>
<keyword evidence="3" id="KW-1185">Reference proteome</keyword>
<dbReference type="InterPro" id="IPR001279">
    <property type="entry name" value="Metallo-B-lactamas"/>
</dbReference>
<feature type="domain" description="Metallo-beta-lactamase" evidence="1">
    <location>
        <begin position="30"/>
        <end position="199"/>
    </location>
</feature>
<sequence>MKPCCETLKAPPASDKIGSLSVCVLASGSKGNAIHVSDGRTAILVDAGLSGIEIQRRMAAADLSIADLSAIVVSHEHSDHVRGVGVLARRYGLPVHLSPGTEEAARGAIGHIPEISHFRIGRRFAIGDLRIHPFATSHDARDPGGFTIAVNGCKIGIATDLGIATGMVRQHLAGCALLVIEANHDPRMLLEGPYPWPLKQRIKGRDGHLSNQDAGRLLTELAHDALRHVILAHLSEINNTPDKARATVERTLETVACRFRLHVARQDCCSEVLTVAPGRVG</sequence>
<evidence type="ECO:0000313" key="2">
    <source>
        <dbReference type="EMBL" id="MCJ8501160.1"/>
    </source>
</evidence>
<dbReference type="SUPFAM" id="SSF56281">
    <property type="entry name" value="Metallo-hydrolase/oxidoreductase"/>
    <property type="match status" value="1"/>
</dbReference>
<dbReference type="AlphaFoldDB" id="A0AA41R522"/>
<proteinExistence type="predicted"/>
<dbReference type="PANTHER" id="PTHR47619">
    <property type="entry name" value="METALLO-HYDROLASE YYCJ-RELATED"/>
    <property type="match status" value="1"/>
</dbReference>
<organism evidence="2 3">
    <name type="scientific">Desulfatitalea alkaliphila</name>
    <dbReference type="NCBI Taxonomy" id="2929485"/>
    <lineage>
        <taxon>Bacteria</taxon>
        <taxon>Pseudomonadati</taxon>
        <taxon>Thermodesulfobacteriota</taxon>
        <taxon>Desulfobacteria</taxon>
        <taxon>Desulfobacterales</taxon>
        <taxon>Desulfosarcinaceae</taxon>
        <taxon>Desulfatitalea</taxon>
    </lineage>
</organism>
<protein>
    <submittedName>
        <fullName evidence="2">MBL fold metallo-hydrolase</fullName>
    </submittedName>
</protein>
<dbReference type="Gene3D" id="3.60.15.10">
    <property type="entry name" value="Ribonuclease Z/Hydroxyacylglutathione hydrolase-like"/>
    <property type="match status" value="1"/>
</dbReference>
<name>A0AA41R522_9BACT</name>
<dbReference type="PANTHER" id="PTHR47619:SF1">
    <property type="entry name" value="EXODEOXYRIBONUCLEASE WALJ"/>
    <property type="match status" value="1"/>
</dbReference>
<comment type="caution">
    <text evidence="2">The sequence shown here is derived from an EMBL/GenBank/DDBJ whole genome shotgun (WGS) entry which is preliminary data.</text>
</comment>
<dbReference type="Pfam" id="PF12706">
    <property type="entry name" value="Lactamase_B_2"/>
    <property type="match status" value="1"/>
</dbReference>
<dbReference type="SMART" id="SM00849">
    <property type="entry name" value="Lactamase_B"/>
    <property type="match status" value="1"/>
</dbReference>
<evidence type="ECO:0000259" key="1">
    <source>
        <dbReference type="SMART" id="SM00849"/>
    </source>
</evidence>
<dbReference type="InterPro" id="IPR052533">
    <property type="entry name" value="WalJ/YycJ-like"/>
</dbReference>